<keyword evidence="3 9" id="KW-0808">Transferase</keyword>
<sequence length="457" mass="51684">MFWVQVLADIGAALLLLLLLTYLKIDSLPMQYRFLGVIVVISMFGIYTARGVYRQSASYWRTALRIAVAWGLCLVLWLFLGFITKTTDLFSREVVLIWAPIVLLVQLLNSITLAYLNRQYKARYAKPIPTLVIGQSNIAHHLIKSLNSNSWLRDRVIGIVQSYEDTLDSTPTSREKSTLPILGNIASLRGIIKEHNIKRIYIALPLSESEQIEGLHIDLLDQNVDVIWAPDIFAMNLLNHSVREVAGVPLISLNESPLTASRVPMILKNAMDKTCATLGLIALAPLFLVIAILIKRSSPGPVFYQQNRTGFDGQIFKVYKFRSMKLHDDAEVVQQATKEDPRITKIGKFIRRTSIDELPQLINVLNGTMSLVGPRPHAVSHNNYYSDKIDAYLARHRIKPGITGLAQIRGFRGETETLDKMERRVEYDLAYINNWSLALDIKILIKTPVSLFAKDIY</sequence>
<dbReference type="NCBIfam" id="TIGR03025">
    <property type="entry name" value="EPS_sugtrans"/>
    <property type="match status" value="1"/>
</dbReference>
<dbReference type="InterPro" id="IPR017475">
    <property type="entry name" value="EPS_sugar_tfrase"/>
</dbReference>
<dbReference type="EMBL" id="CP043869">
    <property type="protein sequence ID" value="QEQ98324.1"/>
    <property type="molecule type" value="Genomic_DNA"/>
</dbReference>
<keyword evidence="6 7" id="KW-0472">Membrane</keyword>
<comment type="subcellular location">
    <subcellularLocation>
        <location evidence="1">Membrane</location>
        <topology evidence="1">Multi-pass membrane protein</topology>
    </subcellularLocation>
</comment>
<evidence type="ECO:0000259" key="8">
    <source>
        <dbReference type="Pfam" id="PF02397"/>
    </source>
</evidence>
<protein>
    <submittedName>
        <fullName evidence="9">Undecaprenyl-phosphate glucose phosphotransferase</fullName>
        <ecNumber evidence="9">2.7.8.31</ecNumber>
    </submittedName>
</protein>
<keyword evidence="10" id="KW-1185">Reference proteome</keyword>
<dbReference type="PANTHER" id="PTHR30576">
    <property type="entry name" value="COLANIC BIOSYNTHESIS UDP-GLUCOSE LIPID CARRIER TRANSFERASE"/>
    <property type="match status" value="1"/>
</dbReference>
<dbReference type="Gene3D" id="3.40.50.720">
    <property type="entry name" value="NAD(P)-binding Rossmann-like Domain"/>
    <property type="match status" value="1"/>
</dbReference>
<evidence type="ECO:0000256" key="1">
    <source>
        <dbReference type="ARBA" id="ARBA00004141"/>
    </source>
</evidence>
<dbReference type="KEGG" id="ncu:F0U83_04280"/>
<evidence type="ECO:0000256" key="3">
    <source>
        <dbReference type="ARBA" id="ARBA00022679"/>
    </source>
</evidence>
<dbReference type="NCBIfam" id="TIGR03023">
    <property type="entry name" value="WcaJ_sugtrans"/>
    <property type="match status" value="1"/>
</dbReference>
<dbReference type="GO" id="GO:0089702">
    <property type="term" value="F:undecaprenyl-phosphate glucose phosphotransferase activity"/>
    <property type="evidence" value="ECO:0007669"/>
    <property type="project" value="UniProtKB-EC"/>
</dbReference>
<dbReference type="InterPro" id="IPR017473">
    <property type="entry name" value="Undecaprenyl-P_gluc_Ptfrase"/>
</dbReference>
<name>A0A5P1RFA7_9GAMM</name>
<keyword evidence="4 7" id="KW-0812">Transmembrane</keyword>
<organism evidence="9 10">
    <name type="scientific">Neptunomonas concharum</name>
    <dbReference type="NCBI Taxonomy" id="1031538"/>
    <lineage>
        <taxon>Bacteria</taxon>
        <taxon>Pseudomonadati</taxon>
        <taxon>Pseudomonadota</taxon>
        <taxon>Gammaproteobacteria</taxon>
        <taxon>Oceanospirillales</taxon>
        <taxon>Oceanospirillaceae</taxon>
        <taxon>Neptunomonas</taxon>
    </lineage>
</organism>
<feature type="transmembrane region" description="Helical" evidence="7">
    <location>
        <begin position="31"/>
        <end position="50"/>
    </location>
</feature>
<evidence type="ECO:0000313" key="9">
    <source>
        <dbReference type="EMBL" id="QEQ98324.1"/>
    </source>
</evidence>
<comment type="similarity">
    <text evidence="2">Belongs to the bacterial sugar transferase family.</text>
</comment>
<dbReference type="EC" id="2.7.8.31" evidence="9"/>
<feature type="transmembrane region" description="Helical" evidence="7">
    <location>
        <begin position="275"/>
        <end position="294"/>
    </location>
</feature>
<dbReference type="InterPro" id="IPR003362">
    <property type="entry name" value="Bact_transf"/>
</dbReference>
<dbReference type="Pfam" id="PF13727">
    <property type="entry name" value="CoA_binding_3"/>
    <property type="match status" value="1"/>
</dbReference>
<evidence type="ECO:0000256" key="2">
    <source>
        <dbReference type="ARBA" id="ARBA00006464"/>
    </source>
</evidence>
<gene>
    <name evidence="9" type="ORF">F0U83_04280</name>
</gene>
<evidence type="ECO:0000256" key="4">
    <source>
        <dbReference type="ARBA" id="ARBA00022692"/>
    </source>
</evidence>
<feature type="transmembrane region" description="Helical" evidence="7">
    <location>
        <begin position="62"/>
        <end position="83"/>
    </location>
</feature>
<dbReference type="OrthoDB" id="9808602at2"/>
<dbReference type="Pfam" id="PF02397">
    <property type="entry name" value="Bac_transf"/>
    <property type="match status" value="1"/>
</dbReference>
<keyword evidence="5 7" id="KW-1133">Transmembrane helix</keyword>
<proteinExistence type="inferred from homology"/>
<reference evidence="9 10" key="1">
    <citation type="journal article" date="2019" name="Biochem. Eng. J.">
        <title>Metabolic engineering of the marine bacteria Neptunomonas concharum for the production of acetoin and meso-2,3-butanediol from acetate.</title>
        <authorList>
            <person name="Li W."/>
            <person name="Pu N."/>
            <person name="Liu C.-X."/>
            <person name="Yuan Q.-P."/>
            <person name="Li Z.-J."/>
        </authorList>
    </citation>
    <scope>NUCLEOTIDE SEQUENCE [LARGE SCALE GENOMIC DNA]</scope>
    <source>
        <strain evidence="9 10">JCM17730</strain>
    </source>
</reference>
<dbReference type="PANTHER" id="PTHR30576:SF0">
    <property type="entry name" value="UNDECAPRENYL-PHOSPHATE N-ACETYLGALACTOSAMINYL 1-PHOSPHATE TRANSFERASE-RELATED"/>
    <property type="match status" value="1"/>
</dbReference>
<accession>A0A5P1RFA7</accession>
<evidence type="ECO:0000256" key="6">
    <source>
        <dbReference type="ARBA" id="ARBA00023136"/>
    </source>
</evidence>
<dbReference type="AlphaFoldDB" id="A0A5P1RFA7"/>
<evidence type="ECO:0000256" key="5">
    <source>
        <dbReference type="ARBA" id="ARBA00022989"/>
    </source>
</evidence>
<evidence type="ECO:0000256" key="7">
    <source>
        <dbReference type="SAM" id="Phobius"/>
    </source>
</evidence>
<feature type="domain" description="Bacterial sugar transferase" evidence="8">
    <location>
        <begin position="268"/>
        <end position="452"/>
    </location>
</feature>
<evidence type="ECO:0000313" key="10">
    <source>
        <dbReference type="Proteomes" id="UP000324760"/>
    </source>
</evidence>
<dbReference type="Proteomes" id="UP000324760">
    <property type="component" value="Chromosome"/>
</dbReference>
<dbReference type="GO" id="GO:0016020">
    <property type="term" value="C:membrane"/>
    <property type="evidence" value="ECO:0007669"/>
    <property type="project" value="UniProtKB-SubCell"/>
</dbReference>
<feature type="transmembrane region" description="Helical" evidence="7">
    <location>
        <begin position="95"/>
        <end position="116"/>
    </location>
</feature>
<feature type="transmembrane region" description="Helical" evidence="7">
    <location>
        <begin position="7"/>
        <end position="25"/>
    </location>
</feature>